<gene>
    <name evidence="1" type="ORF">RSSM_01849</name>
</gene>
<organism evidence="1 2">
    <name type="scientific">Rhodopirellula sallentina SM41</name>
    <dbReference type="NCBI Taxonomy" id="1263870"/>
    <lineage>
        <taxon>Bacteria</taxon>
        <taxon>Pseudomonadati</taxon>
        <taxon>Planctomycetota</taxon>
        <taxon>Planctomycetia</taxon>
        <taxon>Pirellulales</taxon>
        <taxon>Pirellulaceae</taxon>
        <taxon>Rhodopirellula</taxon>
    </lineage>
</organism>
<dbReference type="PATRIC" id="fig|1263870.3.peg.1975"/>
<comment type="caution">
    <text evidence="1">The sequence shown here is derived from an EMBL/GenBank/DDBJ whole genome shotgun (WGS) entry which is preliminary data.</text>
</comment>
<dbReference type="SUPFAM" id="SSF55729">
    <property type="entry name" value="Acyl-CoA N-acyltransferases (Nat)"/>
    <property type="match status" value="1"/>
</dbReference>
<reference evidence="1 2" key="1">
    <citation type="journal article" date="2013" name="Mar. Genomics">
        <title>Expression of sulfatases in Rhodopirellula baltica and the diversity of sulfatases in the genus Rhodopirellula.</title>
        <authorList>
            <person name="Wegner C.E."/>
            <person name="Richter-Heitmann T."/>
            <person name="Klindworth A."/>
            <person name="Klockow C."/>
            <person name="Richter M."/>
            <person name="Achstetter T."/>
            <person name="Glockner F.O."/>
            <person name="Harder J."/>
        </authorList>
    </citation>
    <scope>NUCLEOTIDE SEQUENCE [LARGE SCALE GENOMIC DNA]</scope>
    <source>
        <strain evidence="1 2">SM41</strain>
    </source>
</reference>
<evidence type="ECO:0000313" key="1">
    <source>
        <dbReference type="EMBL" id="EMI56707.1"/>
    </source>
</evidence>
<dbReference type="RefSeq" id="WP_008676656.1">
    <property type="nucleotide sequence ID" value="NZ_ANOH01000131.1"/>
</dbReference>
<dbReference type="Proteomes" id="UP000011885">
    <property type="component" value="Unassembled WGS sequence"/>
</dbReference>
<proteinExistence type="predicted"/>
<dbReference type="Gene3D" id="3.40.630.30">
    <property type="match status" value="1"/>
</dbReference>
<dbReference type="EMBL" id="ANOH01000131">
    <property type="protein sequence ID" value="EMI56707.1"/>
    <property type="molecule type" value="Genomic_DNA"/>
</dbReference>
<evidence type="ECO:0008006" key="3">
    <source>
        <dbReference type="Google" id="ProtNLM"/>
    </source>
</evidence>
<protein>
    <recommendedName>
        <fullName evidence="3">N-acetyltransferase domain-containing protein</fullName>
    </recommendedName>
</protein>
<accession>M5U5I1</accession>
<sequence>MAIIRPFQNCDLPGVFEVWIRHWQAARQTPPVSVSILERALMSRNFFDPATLMVGLADGQVIAWAHWFLDESDGEVAGDESEAADTEQTPSSATIAALCFADEPGLAICDQLLKAVEENLREVGVTEVRVGTVRDGYNGYAGLAPIGHGIGVPVSDARTGSLLSRSGYTVDRTIDRMVVQTSTYRPPMNRSFLQLRRSTRLDHVPVLPADSRVAAAMSHFDIESHSLVDHQQQQSLATCGLWMGDPEVQVMESSKAILSLTHLEAHRYDGMPVKIDPGVEMGTEACELTAEQQFLISTLVQSLSNRQIFSVETAVDCDDRKLQTQLKDLKFESAEQGKQWLKSLS</sequence>
<evidence type="ECO:0000313" key="2">
    <source>
        <dbReference type="Proteomes" id="UP000011885"/>
    </source>
</evidence>
<dbReference type="InterPro" id="IPR016181">
    <property type="entry name" value="Acyl_CoA_acyltransferase"/>
</dbReference>
<name>M5U5I1_9BACT</name>
<dbReference type="OrthoDB" id="241885at2"/>
<dbReference type="AlphaFoldDB" id="M5U5I1"/>
<keyword evidence="2" id="KW-1185">Reference proteome</keyword>